<dbReference type="Proteomes" id="UP001249851">
    <property type="component" value="Unassembled WGS sequence"/>
</dbReference>
<proteinExistence type="predicted"/>
<name>A0AAD9QFM0_ACRCE</name>
<keyword evidence="1" id="KW-1133">Transmembrane helix</keyword>
<reference evidence="2" key="2">
    <citation type="journal article" date="2023" name="Science">
        <title>Genomic signatures of disease resistance in endangered staghorn corals.</title>
        <authorList>
            <person name="Vollmer S.V."/>
            <person name="Selwyn J.D."/>
            <person name="Despard B.A."/>
            <person name="Roesel C.L."/>
        </authorList>
    </citation>
    <scope>NUCLEOTIDE SEQUENCE</scope>
    <source>
        <strain evidence="2">K2</strain>
    </source>
</reference>
<dbReference type="AlphaFoldDB" id="A0AAD9QFM0"/>
<evidence type="ECO:0000313" key="2">
    <source>
        <dbReference type="EMBL" id="KAK2560392.1"/>
    </source>
</evidence>
<keyword evidence="1" id="KW-0472">Membrane</keyword>
<dbReference type="EMBL" id="JARQWQ010000036">
    <property type="protein sequence ID" value="KAK2560392.1"/>
    <property type="molecule type" value="Genomic_DNA"/>
</dbReference>
<organism evidence="2 3">
    <name type="scientific">Acropora cervicornis</name>
    <name type="common">Staghorn coral</name>
    <dbReference type="NCBI Taxonomy" id="6130"/>
    <lineage>
        <taxon>Eukaryota</taxon>
        <taxon>Metazoa</taxon>
        <taxon>Cnidaria</taxon>
        <taxon>Anthozoa</taxon>
        <taxon>Hexacorallia</taxon>
        <taxon>Scleractinia</taxon>
        <taxon>Astrocoeniina</taxon>
        <taxon>Acroporidae</taxon>
        <taxon>Acropora</taxon>
    </lineage>
</organism>
<keyword evidence="3" id="KW-1185">Reference proteome</keyword>
<feature type="transmembrane region" description="Helical" evidence="1">
    <location>
        <begin position="115"/>
        <end position="140"/>
    </location>
</feature>
<reference evidence="2" key="1">
    <citation type="journal article" date="2023" name="G3 (Bethesda)">
        <title>Whole genome assembly and annotation of the endangered Caribbean coral Acropora cervicornis.</title>
        <authorList>
            <person name="Selwyn J.D."/>
            <person name="Vollmer S.V."/>
        </authorList>
    </citation>
    <scope>NUCLEOTIDE SEQUENCE</scope>
    <source>
        <strain evidence="2">K2</strain>
    </source>
</reference>
<accession>A0AAD9QFM0</accession>
<protein>
    <submittedName>
        <fullName evidence="2">Uncharacterized protein</fullName>
    </submittedName>
</protein>
<sequence length="168" mass="18312">MIVFASKNLDLSATTQTADVRPSAANHIERLHIPKGTSTRHKTSQRQEGSKLFAGTTGISKIPLMTSSTSAQTGFSITPTRTSFSRQLSGQTPRSMIMWNQPLNITAKVQTRQGIHVVTVVVPVVTVIVAASLFVGVLFYCKRKRVVQDTGREERICLSLDANNGNSQ</sequence>
<comment type="caution">
    <text evidence="2">The sequence shown here is derived from an EMBL/GenBank/DDBJ whole genome shotgun (WGS) entry which is preliminary data.</text>
</comment>
<keyword evidence="1" id="KW-0812">Transmembrane</keyword>
<gene>
    <name evidence="2" type="ORF">P5673_016731</name>
</gene>
<evidence type="ECO:0000256" key="1">
    <source>
        <dbReference type="SAM" id="Phobius"/>
    </source>
</evidence>
<evidence type="ECO:0000313" key="3">
    <source>
        <dbReference type="Proteomes" id="UP001249851"/>
    </source>
</evidence>